<gene>
    <name evidence="1" type="ORF">Ga0080574_TMP4068</name>
</gene>
<evidence type="ECO:0000313" key="1">
    <source>
        <dbReference type="EMBL" id="APZ54402.1"/>
    </source>
</evidence>
<dbReference type="Proteomes" id="UP000187059">
    <property type="component" value="Chromosome"/>
</dbReference>
<dbReference type="STRING" id="1250539.Ga0080574_TMP4068"/>
<proteinExistence type="predicted"/>
<dbReference type="KEGG" id="paby:Ga0080574_TMP4068"/>
<dbReference type="EMBL" id="CP015093">
    <property type="protein sequence ID" value="APZ54402.1"/>
    <property type="molecule type" value="Genomic_DNA"/>
</dbReference>
<sequence>MDPRTRSDTSHLADLSAVNDMEADFLQTLSLVATQTRLTGRVLPGTRYAVFAPDDLTFGAARMFHQIAETALPYQIEVFRREAPALAHLRQPERSISDFLIAAE</sequence>
<dbReference type="AlphaFoldDB" id="A0A1P8UYD5"/>
<keyword evidence="2" id="KW-1185">Reference proteome</keyword>
<protein>
    <submittedName>
        <fullName evidence="1">Uncharacterized protein</fullName>
    </submittedName>
</protein>
<accession>A0A1P8UYD5</accession>
<evidence type="ECO:0000313" key="2">
    <source>
        <dbReference type="Proteomes" id="UP000187059"/>
    </source>
</evidence>
<organism evidence="1 2">
    <name type="scientific">Salipiger abyssi</name>
    <dbReference type="NCBI Taxonomy" id="1250539"/>
    <lineage>
        <taxon>Bacteria</taxon>
        <taxon>Pseudomonadati</taxon>
        <taxon>Pseudomonadota</taxon>
        <taxon>Alphaproteobacteria</taxon>
        <taxon>Rhodobacterales</taxon>
        <taxon>Roseobacteraceae</taxon>
        <taxon>Salipiger</taxon>
    </lineage>
</organism>
<reference evidence="1 2" key="1">
    <citation type="submission" date="2016-04" db="EMBL/GenBank/DDBJ databases">
        <title>Deep-sea bacteria in the southern Pacific.</title>
        <authorList>
            <person name="Tang K."/>
        </authorList>
    </citation>
    <scope>NUCLEOTIDE SEQUENCE [LARGE SCALE GENOMIC DNA]</scope>
    <source>
        <strain evidence="1 2">JLT2014</strain>
    </source>
</reference>
<name>A0A1P8UYD5_9RHOB</name>